<dbReference type="RefSeq" id="WP_312873767.1">
    <property type="nucleotide sequence ID" value="NZ_JACHMG010000001.1"/>
</dbReference>
<dbReference type="Proteomes" id="UP000581769">
    <property type="component" value="Unassembled WGS sequence"/>
</dbReference>
<evidence type="ECO:0000313" key="5">
    <source>
        <dbReference type="Proteomes" id="UP000581769"/>
    </source>
</evidence>
<dbReference type="InterPro" id="IPR003018">
    <property type="entry name" value="GAF"/>
</dbReference>
<dbReference type="Pfam" id="PF03861">
    <property type="entry name" value="ANTAR"/>
    <property type="match status" value="1"/>
</dbReference>
<dbReference type="Gene3D" id="3.30.450.40">
    <property type="match status" value="1"/>
</dbReference>
<dbReference type="PROSITE" id="PS50921">
    <property type="entry name" value="ANTAR"/>
    <property type="match status" value="1"/>
</dbReference>
<dbReference type="SUPFAM" id="SSF55781">
    <property type="entry name" value="GAF domain-like"/>
    <property type="match status" value="1"/>
</dbReference>
<gene>
    <name evidence="4" type="ORF">BJY18_001463</name>
</gene>
<reference evidence="4 5" key="1">
    <citation type="submission" date="2020-08" db="EMBL/GenBank/DDBJ databases">
        <title>Sequencing the genomes of 1000 actinobacteria strains.</title>
        <authorList>
            <person name="Klenk H.-P."/>
        </authorList>
    </citation>
    <scope>NUCLEOTIDE SEQUENCE [LARGE SCALE GENOMIC DNA]</scope>
    <source>
        <strain evidence="4 5">DSM 45859</strain>
    </source>
</reference>
<protein>
    <recommendedName>
        <fullName evidence="3">ANTAR domain-containing protein</fullName>
    </recommendedName>
</protein>
<evidence type="ECO:0000313" key="4">
    <source>
        <dbReference type="EMBL" id="MBB4683978.1"/>
    </source>
</evidence>
<keyword evidence="5" id="KW-1185">Reference proteome</keyword>
<evidence type="ECO:0000256" key="2">
    <source>
        <dbReference type="ARBA" id="ARBA00023163"/>
    </source>
</evidence>
<evidence type="ECO:0000256" key="1">
    <source>
        <dbReference type="ARBA" id="ARBA00023015"/>
    </source>
</evidence>
<dbReference type="InterPro" id="IPR036388">
    <property type="entry name" value="WH-like_DNA-bd_sf"/>
</dbReference>
<sequence>MKGRHRELLWQAIATPAEEPDRRDGWAEGVCVACTQTMDQVDGAILSLRGTGRSQEVLGASAPWATRLSELQYTAGEGPGVEAFRAGSPVLVPDLAADQVRWPGFAQSALAAGLGAVFAFPLQFGAIRLGTFELARHRPGGLSSAEAKDAALAADLTTTALLRHSREAARAGHELAPRTMVSYQDVHVATGMLAARLGMSLDDAFTRLRAHAYTTNRSVLDVARDVLERRSTLEESAE</sequence>
<dbReference type="AlphaFoldDB" id="A0A840IS43"/>
<dbReference type="EMBL" id="JACHMG010000001">
    <property type="protein sequence ID" value="MBB4683978.1"/>
    <property type="molecule type" value="Genomic_DNA"/>
</dbReference>
<dbReference type="Gene3D" id="1.10.10.10">
    <property type="entry name" value="Winged helix-like DNA-binding domain superfamily/Winged helix DNA-binding domain"/>
    <property type="match status" value="1"/>
</dbReference>
<feature type="domain" description="ANTAR" evidence="3">
    <location>
        <begin position="166"/>
        <end position="227"/>
    </location>
</feature>
<dbReference type="InterPro" id="IPR012074">
    <property type="entry name" value="GAF_ANTAR"/>
</dbReference>
<dbReference type="GO" id="GO:0003723">
    <property type="term" value="F:RNA binding"/>
    <property type="evidence" value="ECO:0007669"/>
    <property type="project" value="InterPro"/>
</dbReference>
<organism evidence="4 5">
    <name type="scientific">Amycolatopsis jiangsuensis</name>
    <dbReference type="NCBI Taxonomy" id="1181879"/>
    <lineage>
        <taxon>Bacteria</taxon>
        <taxon>Bacillati</taxon>
        <taxon>Actinomycetota</taxon>
        <taxon>Actinomycetes</taxon>
        <taxon>Pseudonocardiales</taxon>
        <taxon>Pseudonocardiaceae</taxon>
        <taxon>Amycolatopsis</taxon>
    </lineage>
</organism>
<keyword evidence="1" id="KW-0805">Transcription regulation</keyword>
<comment type="caution">
    <text evidence="4">The sequence shown here is derived from an EMBL/GenBank/DDBJ whole genome shotgun (WGS) entry which is preliminary data.</text>
</comment>
<proteinExistence type="predicted"/>
<dbReference type="SMART" id="SM00065">
    <property type="entry name" value="GAF"/>
    <property type="match status" value="1"/>
</dbReference>
<dbReference type="Pfam" id="PF13185">
    <property type="entry name" value="GAF_2"/>
    <property type="match status" value="1"/>
</dbReference>
<dbReference type="SMART" id="SM01012">
    <property type="entry name" value="ANTAR"/>
    <property type="match status" value="1"/>
</dbReference>
<evidence type="ECO:0000259" key="3">
    <source>
        <dbReference type="PROSITE" id="PS50921"/>
    </source>
</evidence>
<keyword evidence="2" id="KW-0804">Transcription</keyword>
<name>A0A840IS43_9PSEU</name>
<accession>A0A840IS43</accession>
<dbReference type="InterPro" id="IPR029016">
    <property type="entry name" value="GAF-like_dom_sf"/>
</dbReference>
<dbReference type="InterPro" id="IPR005561">
    <property type="entry name" value="ANTAR"/>
</dbReference>
<dbReference type="PIRSF" id="PIRSF036625">
    <property type="entry name" value="GAF_ANTAR"/>
    <property type="match status" value="1"/>
</dbReference>